<feature type="compositionally biased region" description="Polar residues" evidence="5">
    <location>
        <begin position="23"/>
        <end position="42"/>
    </location>
</feature>
<dbReference type="PANTHER" id="PTHR12894">
    <property type="entry name" value="CNH DOMAIN CONTAINING"/>
    <property type="match status" value="1"/>
</dbReference>
<feature type="region of interest" description="Disordered" evidence="5">
    <location>
        <begin position="1"/>
        <end position="62"/>
    </location>
</feature>
<feature type="compositionally biased region" description="Polar residues" evidence="5">
    <location>
        <begin position="1"/>
        <end position="13"/>
    </location>
</feature>
<dbReference type="OrthoDB" id="5325112at2759"/>
<evidence type="ECO:0000256" key="5">
    <source>
        <dbReference type="SAM" id="MobiDB-lite"/>
    </source>
</evidence>
<accession>A0A1Q2YEV1</accession>
<dbReference type="Proteomes" id="UP000186136">
    <property type="component" value="Unassembled WGS sequence"/>
</dbReference>
<keyword evidence="3" id="KW-0963">Cytoplasm</keyword>
<dbReference type="AlphaFoldDB" id="A0A1Q2YEV1"/>
<evidence type="ECO:0000313" key="8">
    <source>
        <dbReference type="Proteomes" id="UP000186136"/>
    </source>
</evidence>
<dbReference type="InterPro" id="IPR032914">
    <property type="entry name" value="Vam6/VPS39/TRAP1"/>
</dbReference>
<reference evidence="7 8" key="1">
    <citation type="submission" date="2016-08" db="EMBL/GenBank/DDBJ databases">
        <title>Whole genome shotgun sequence of Pichia membranifaciens KS47-1.</title>
        <authorList>
            <person name="Konishi M."/>
            <person name="Ishida M."/>
            <person name="Arakawa T."/>
            <person name="Kato Y."/>
            <person name="Horiuchi J."/>
        </authorList>
    </citation>
    <scope>NUCLEOTIDE SEQUENCE [LARGE SCALE GENOMIC DNA]</scope>
    <source>
        <strain evidence="7 8">KS47-1</strain>
    </source>
</reference>
<name>A0A1Q2YEV1_9ASCO</name>
<evidence type="ECO:0000256" key="2">
    <source>
        <dbReference type="ARBA" id="ARBA00022448"/>
    </source>
</evidence>
<proteinExistence type="predicted"/>
<feature type="compositionally biased region" description="Basic and acidic residues" evidence="5">
    <location>
        <begin position="52"/>
        <end position="62"/>
    </location>
</feature>
<comment type="subcellular location">
    <subcellularLocation>
        <location evidence="1">Cytoplasm</location>
    </subcellularLocation>
</comment>
<evidence type="ECO:0000256" key="3">
    <source>
        <dbReference type="ARBA" id="ARBA00022490"/>
    </source>
</evidence>
<dbReference type="PANTHER" id="PTHR12894:SF27">
    <property type="entry name" value="TRANSFORMING GROWTH FACTOR-BETA RECEPTOR-ASSOCIATED PROTEIN 1"/>
    <property type="match status" value="1"/>
</dbReference>
<feature type="domain" description="CNH" evidence="6">
    <location>
        <begin position="120"/>
        <end position="411"/>
    </location>
</feature>
<organism evidence="7 8">
    <name type="scientific">Pichia membranifaciens</name>
    <dbReference type="NCBI Taxonomy" id="4926"/>
    <lineage>
        <taxon>Eukaryota</taxon>
        <taxon>Fungi</taxon>
        <taxon>Dikarya</taxon>
        <taxon>Ascomycota</taxon>
        <taxon>Saccharomycotina</taxon>
        <taxon>Pichiomycetes</taxon>
        <taxon>Pichiales</taxon>
        <taxon>Pichiaceae</taxon>
        <taxon>Pichia</taxon>
    </lineage>
</organism>
<dbReference type="GO" id="GO:0005737">
    <property type="term" value="C:cytoplasm"/>
    <property type="evidence" value="ECO:0007669"/>
    <property type="project" value="UniProtKB-SubCell"/>
</dbReference>
<dbReference type="GO" id="GO:0006914">
    <property type="term" value="P:autophagy"/>
    <property type="evidence" value="ECO:0007669"/>
    <property type="project" value="TreeGrafter"/>
</dbReference>
<sequence length="1075" mass="123567">MVKDSSSNENVAEQKNGELETNPIESNNANSEVRSVNDNNDTPGKESSIMHLTDDKDNSTDAIGKTDERLEEHDESQSQKHDEIISVTSVNEGIRYSSGIPYQLIDILKTTPFKFSDSLESRITCIEAWELNLYVGTNLGEIIHLYKIDDALGYMQISKQTFSSSSTSKPINKILLLPEVSIALIHSGTTVSGYLLPELSPANIGKAKDVSDLSVDWKDLKLDKNKQNRVTLKEDYYGDPYVKVTLFTKKSIKLLRIFNDSIRLHKELQYADVVSGLQISNFSIVSNSISYDLVDISQSQKIFLFPISTSATKTELNPIIRFVRSNELLLICGGSKPTDPSMGMFINLNGDVVRGTLAFDSYPNSVEVDYPYVLVVLQNSTLVVYSIHDQQKLQEIEFPGNSSSCIKIHESSRIFEVKDSELAKKITLAPIISTMDNDEIERIAVESDNAVKKSVSLSSCIIYDTTGKYVKILKPLSKFDRWMKIYESCDSSDCLSIYDKLSQEYHESGCNRFLITLLGLFALKFQLYNQAFEIWTSHFKHLDPRLMIYIFDSGLDGIYGSVWTYQILFDSIKELQKAEKSNDMKDFFKLYLNTCLVMEFKENATAIGKSVEVALVKIGIQNNEDLEPVIHEIKYSTNEIIEILLLNKKYFLLSKFYSKLKDHRQLLYYWKGLIGGELEDGEFNKNFKDKNKSLQYLVNYILTNCIEDNMVIDKYSEWLLKAYPKFGLKLVTDKRIKQLQLNDIKVLNLLSSEDEKDQEENLKLTYLEYIFENKGEKHFLGDLILIYLEMIITIYERKSTVKNVIDKAITEYLELDTPKISIYKYWKLTKDAELESETFTTYHDRLYTYLNSVSIGTQSILEQQLVLNTCRDRIIGTKYSQVFPLIAIMILYRFEEYAKVVDEMILLKDYSTAEKFAVSMKLDPLDSNAKIESIKMPSSIDRNNSSSILVNDETVNIVANDHSKLTENLLKKIFDIYLQMNDTKLIDGFLNRYDLLSDTTEKNTSTLDRMDKFVEVINKVPENFPLDKLRRFVTNNLIEFRDYNDHVHIKKTLVKMEVNRMTKLSRNLQSENSNV</sequence>
<keyword evidence="4" id="KW-0653">Protein transport</keyword>
<evidence type="ECO:0000256" key="1">
    <source>
        <dbReference type="ARBA" id="ARBA00004496"/>
    </source>
</evidence>
<dbReference type="GO" id="GO:0015031">
    <property type="term" value="P:protein transport"/>
    <property type="evidence" value="ECO:0007669"/>
    <property type="project" value="UniProtKB-KW"/>
</dbReference>
<keyword evidence="8" id="KW-1185">Reference proteome</keyword>
<comment type="caution">
    <text evidence="7">The sequence shown here is derived from an EMBL/GenBank/DDBJ whole genome shotgun (WGS) entry which is preliminary data.</text>
</comment>
<evidence type="ECO:0000313" key="7">
    <source>
        <dbReference type="EMBL" id="GAV28054.1"/>
    </source>
</evidence>
<evidence type="ECO:0000256" key="4">
    <source>
        <dbReference type="ARBA" id="ARBA00022927"/>
    </source>
</evidence>
<dbReference type="PROSITE" id="PS50219">
    <property type="entry name" value="CNH"/>
    <property type="match status" value="1"/>
</dbReference>
<dbReference type="EMBL" id="BDGI01000056">
    <property type="protein sequence ID" value="GAV28054.1"/>
    <property type="molecule type" value="Genomic_DNA"/>
</dbReference>
<keyword evidence="2" id="KW-0813">Transport</keyword>
<dbReference type="GO" id="GO:0034058">
    <property type="term" value="P:endosomal vesicle fusion"/>
    <property type="evidence" value="ECO:0007669"/>
    <property type="project" value="TreeGrafter"/>
</dbReference>
<gene>
    <name evidence="7" type="ORF">PMKS-001522</name>
</gene>
<evidence type="ECO:0000259" key="6">
    <source>
        <dbReference type="PROSITE" id="PS50219"/>
    </source>
</evidence>
<dbReference type="GO" id="GO:0016020">
    <property type="term" value="C:membrane"/>
    <property type="evidence" value="ECO:0007669"/>
    <property type="project" value="TreeGrafter"/>
</dbReference>
<dbReference type="InterPro" id="IPR001180">
    <property type="entry name" value="CNH_dom"/>
</dbReference>
<protein>
    <recommendedName>
        <fullName evidence="6">CNH domain-containing protein</fullName>
    </recommendedName>
</protein>